<comment type="subcellular location">
    <subcellularLocation>
        <location evidence="2">Mitochondrion inner membrane</location>
        <topology evidence="2">Multi-pass membrane protein</topology>
    </subcellularLocation>
</comment>
<evidence type="ECO:0000256" key="18">
    <source>
        <dbReference type="ARBA" id="ARBA00049551"/>
    </source>
</evidence>
<keyword evidence="7" id="KW-0679">Respiratory chain</keyword>
<dbReference type="PANTHER" id="PTHR46552:SF1">
    <property type="entry name" value="NADH-UBIQUINONE OXIDOREDUCTASE CHAIN 2"/>
    <property type="match status" value="1"/>
</dbReference>
<dbReference type="InterPro" id="IPR001750">
    <property type="entry name" value="ND/Mrp_TM"/>
</dbReference>
<dbReference type="InterPro" id="IPR050175">
    <property type="entry name" value="Complex_I_Subunit_2"/>
</dbReference>
<sequence length="329" mass="38689">MFLSSLLISTLISISSNSWLGMWLGLEINLLSIIPLMNNISNSYSSEASIKYFITQALSSAIMLMSMILMIKLNNMIFIKLITPVNLMFNSAILTKMGAAPFHFWFPEIMEGLNWMNCLLMLTWQKINPMILLSYNFNMNFLSMIIILCMIISSFMMMNQTSLRKILTYSSISHMSWMLTSLMMETMWFYYFLIYSLITIMLIYMFNYLNLFFLKQLFNFSTKNTFTNLTVMMNFMSMGGLPPFLGFFPKWIIIQSMINYKMIILTYFMISMNLMILFTYLRMMFPPMILNMNSINYLKINNKIPKNMIMLNLINLSSLMFCTLTFNFS</sequence>
<feature type="transmembrane region" description="Helical" evidence="19">
    <location>
        <begin position="52"/>
        <end position="71"/>
    </location>
</feature>
<keyword evidence="9" id="KW-0999">Mitochondrion inner membrane</keyword>
<evidence type="ECO:0000256" key="17">
    <source>
        <dbReference type="ARBA" id="ARBA00031028"/>
    </source>
</evidence>
<keyword evidence="14" id="KW-0830">Ubiquinone</keyword>
<evidence type="ECO:0000256" key="4">
    <source>
        <dbReference type="ARBA" id="ARBA00012944"/>
    </source>
</evidence>
<protein>
    <recommendedName>
        <fullName evidence="5">NADH-ubiquinone oxidoreductase chain 2</fullName>
        <ecNumber evidence="4">7.1.1.2</ecNumber>
    </recommendedName>
    <alternativeName>
        <fullName evidence="17">NADH dehydrogenase subunit 2</fullName>
    </alternativeName>
</protein>
<keyword evidence="10" id="KW-1278">Translocase</keyword>
<evidence type="ECO:0000256" key="16">
    <source>
        <dbReference type="ARBA" id="ARBA00023136"/>
    </source>
</evidence>
<keyword evidence="12 19" id="KW-1133">Transmembrane helix</keyword>
<evidence type="ECO:0000256" key="2">
    <source>
        <dbReference type="ARBA" id="ARBA00004448"/>
    </source>
</evidence>
<evidence type="ECO:0000313" key="21">
    <source>
        <dbReference type="EMBL" id="ALO70670.1"/>
    </source>
</evidence>
<name>A0A0S2M7J9_9COLE</name>
<keyword evidence="8 19" id="KW-0812">Transmembrane</keyword>
<feature type="transmembrane region" description="Helical" evidence="19">
    <location>
        <begin position="309"/>
        <end position="328"/>
    </location>
</feature>
<dbReference type="Pfam" id="PF00361">
    <property type="entry name" value="Proton_antipo_M"/>
    <property type="match status" value="1"/>
</dbReference>
<dbReference type="GO" id="GO:0008137">
    <property type="term" value="F:NADH dehydrogenase (ubiquinone) activity"/>
    <property type="evidence" value="ECO:0007669"/>
    <property type="project" value="UniProtKB-EC"/>
</dbReference>
<reference evidence="21" key="1">
    <citation type="submission" date="2015-09" db="EMBL/GenBank/DDBJ databases">
        <title>Staphyliniformia phylogenetics from de novo mitogenomic assemblies.</title>
        <authorList>
            <person name="Favreau E.A."/>
            <person name="Linard B."/>
            <person name="Vogler A.P."/>
        </authorList>
    </citation>
    <scope>NUCLEOTIDE SEQUENCE</scope>
</reference>
<feature type="transmembrane region" description="Helical" evidence="19">
    <location>
        <begin position="141"/>
        <end position="159"/>
    </location>
</feature>
<geneLocation type="mitochondrion" evidence="21"/>
<dbReference type="GO" id="GO:0006120">
    <property type="term" value="P:mitochondrial electron transport, NADH to ubiquinone"/>
    <property type="evidence" value="ECO:0007669"/>
    <property type="project" value="TreeGrafter"/>
</dbReference>
<evidence type="ECO:0000259" key="20">
    <source>
        <dbReference type="Pfam" id="PF00361"/>
    </source>
</evidence>
<evidence type="ECO:0000256" key="8">
    <source>
        <dbReference type="ARBA" id="ARBA00022692"/>
    </source>
</evidence>
<feature type="transmembrane region" description="Helical" evidence="19">
    <location>
        <begin position="20"/>
        <end position="40"/>
    </location>
</feature>
<evidence type="ECO:0000256" key="15">
    <source>
        <dbReference type="ARBA" id="ARBA00023128"/>
    </source>
</evidence>
<dbReference type="EC" id="7.1.1.2" evidence="4"/>
<keyword evidence="16 19" id="KW-0472">Membrane</keyword>
<feature type="transmembrane region" description="Helical" evidence="19">
    <location>
        <begin position="190"/>
        <end position="214"/>
    </location>
</feature>
<evidence type="ECO:0000256" key="12">
    <source>
        <dbReference type="ARBA" id="ARBA00022989"/>
    </source>
</evidence>
<evidence type="ECO:0000256" key="5">
    <source>
        <dbReference type="ARBA" id="ARBA00021008"/>
    </source>
</evidence>
<proteinExistence type="inferred from homology"/>
<evidence type="ECO:0000256" key="11">
    <source>
        <dbReference type="ARBA" id="ARBA00022982"/>
    </source>
</evidence>
<comment type="function">
    <text evidence="1">Core subunit of the mitochondrial membrane respiratory chain NADH dehydrogenase (Complex I) that is believed to belong to the minimal assembly required for catalysis. Complex I functions in the transfer of electrons from NADH to the respiratory chain. The immediate electron acceptor for the enzyme is believed to be ubiquinone.</text>
</comment>
<evidence type="ECO:0000256" key="1">
    <source>
        <dbReference type="ARBA" id="ARBA00003257"/>
    </source>
</evidence>
<evidence type="ECO:0000256" key="6">
    <source>
        <dbReference type="ARBA" id="ARBA00022448"/>
    </source>
</evidence>
<keyword evidence="11" id="KW-0249">Electron transport</keyword>
<comment type="catalytic activity">
    <reaction evidence="18">
        <text>a ubiquinone + NADH + 5 H(+)(in) = a ubiquinol + NAD(+) + 4 H(+)(out)</text>
        <dbReference type="Rhea" id="RHEA:29091"/>
        <dbReference type="Rhea" id="RHEA-COMP:9565"/>
        <dbReference type="Rhea" id="RHEA-COMP:9566"/>
        <dbReference type="ChEBI" id="CHEBI:15378"/>
        <dbReference type="ChEBI" id="CHEBI:16389"/>
        <dbReference type="ChEBI" id="CHEBI:17976"/>
        <dbReference type="ChEBI" id="CHEBI:57540"/>
        <dbReference type="ChEBI" id="CHEBI:57945"/>
        <dbReference type="EC" id="7.1.1.2"/>
    </reaction>
</comment>
<organism evidence="21">
    <name type="scientific">Lucifotychus sp. 1 EF-2015</name>
    <dbReference type="NCBI Taxonomy" id="1756870"/>
    <lineage>
        <taxon>Eukaryota</taxon>
        <taxon>Metazoa</taxon>
        <taxon>Ecdysozoa</taxon>
        <taxon>Arthropoda</taxon>
        <taxon>Hexapoda</taxon>
        <taxon>Insecta</taxon>
        <taxon>Pterygota</taxon>
        <taxon>Neoptera</taxon>
        <taxon>Endopterygota</taxon>
        <taxon>Coleoptera</taxon>
        <taxon>Polyphaga</taxon>
        <taxon>Staphyliniformia</taxon>
        <taxon>Staphylinidae</taxon>
        <taxon>Omaliinae group</taxon>
        <taxon>Pselaphinae</taxon>
        <taxon>Lucifotychus</taxon>
    </lineage>
</organism>
<comment type="similarity">
    <text evidence="3">Belongs to the complex I subunit 2 family.</text>
</comment>
<evidence type="ECO:0000256" key="9">
    <source>
        <dbReference type="ARBA" id="ARBA00022792"/>
    </source>
</evidence>
<feature type="transmembrane region" description="Helical" evidence="19">
    <location>
        <begin position="260"/>
        <end position="281"/>
    </location>
</feature>
<feature type="transmembrane region" description="Helical" evidence="19">
    <location>
        <begin position="226"/>
        <end position="248"/>
    </location>
</feature>
<evidence type="ECO:0000256" key="13">
    <source>
        <dbReference type="ARBA" id="ARBA00023027"/>
    </source>
</evidence>
<keyword evidence="13" id="KW-0520">NAD</keyword>
<dbReference type="GO" id="GO:0005743">
    <property type="term" value="C:mitochondrial inner membrane"/>
    <property type="evidence" value="ECO:0007669"/>
    <property type="project" value="UniProtKB-SubCell"/>
</dbReference>
<evidence type="ECO:0000256" key="14">
    <source>
        <dbReference type="ARBA" id="ARBA00023075"/>
    </source>
</evidence>
<keyword evidence="15 21" id="KW-0496">Mitochondrion</keyword>
<dbReference type="EMBL" id="KT780656">
    <property type="protein sequence ID" value="ALO70670.1"/>
    <property type="molecule type" value="Genomic_DNA"/>
</dbReference>
<evidence type="ECO:0000256" key="19">
    <source>
        <dbReference type="SAM" id="Phobius"/>
    </source>
</evidence>
<keyword evidence="6" id="KW-0813">Transport</keyword>
<dbReference type="AlphaFoldDB" id="A0A0S2M7J9"/>
<evidence type="ECO:0000256" key="10">
    <source>
        <dbReference type="ARBA" id="ARBA00022967"/>
    </source>
</evidence>
<gene>
    <name evidence="21" type="primary">nad2</name>
</gene>
<accession>A0A0S2M7J9</accession>
<evidence type="ECO:0000256" key="7">
    <source>
        <dbReference type="ARBA" id="ARBA00022660"/>
    </source>
</evidence>
<feature type="domain" description="NADH:quinone oxidoreductase/Mrp antiporter transmembrane" evidence="20">
    <location>
        <begin position="16"/>
        <end position="270"/>
    </location>
</feature>
<dbReference type="PANTHER" id="PTHR46552">
    <property type="entry name" value="NADH-UBIQUINONE OXIDOREDUCTASE CHAIN 2"/>
    <property type="match status" value="1"/>
</dbReference>
<feature type="transmembrane region" description="Helical" evidence="19">
    <location>
        <begin position="166"/>
        <end position="184"/>
    </location>
</feature>
<evidence type="ECO:0000256" key="3">
    <source>
        <dbReference type="ARBA" id="ARBA00007012"/>
    </source>
</evidence>